<evidence type="ECO:0000313" key="1">
    <source>
        <dbReference type="EMBL" id="KAH1031782.1"/>
    </source>
</evidence>
<sequence length="75" mass="8901">MARESSWKEKFKYQDQRHLSKLEHLRQSNKEDLKKTKRTLKKNLAEVLPILQSNLVLHAQVAMSPLNLSQMHFKC</sequence>
<dbReference type="Proteomes" id="UP000828251">
    <property type="component" value="Unassembled WGS sequence"/>
</dbReference>
<organism evidence="1 2">
    <name type="scientific">Gossypium stocksii</name>
    <dbReference type="NCBI Taxonomy" id="47602"/>
    <lineage>
        <taxon>Eukaryota</taxon>
        <taxon>Viridiplantae</taxon>
        <taxon>Streptophyta</taxon>
        <taxon>Embryophyta</taxon>
        <taxon>Tracheophyta</taxon>
        <taxon>Spermatophyta</taxon>
        <taxon>Magnoliopsida</taxon>
        <taxon>eudicotyledons</taxon>
        <taxon>Gunneridae</taxon>
        <taxon>Pentapetalae</taxon>
        <taxon>rosids</taxon>
        <taxon>malvids</taxon>
        <taxon>Malvales</taxon>
        <taxon>Malvaceae</taxon>
        <taxon>Malvoideae</taxon>
        <taxon>Gossypium</taxon>
    </lineage>
</organism>
<proteinExistence type="predicted"/>
<evidence type="ECO:0000313" key="2">
    <source>
        <dbReference type="Proteomes" id="UP000828251"/>
    </source>
</evidence>
<protein>
    <submittedName>
        <fullName evidence="1">Uncharacterized protein</fullName>
    </submittedName>
</protein>
<keyword evidence="2" id="KW-1185">Reference proteome</keyword>
<name>A0A9D3U8C7_9ROSI</name>
<gene>
    <name evidence="1" type="ORF">J1N35_043956</name>
</gene>
<comment type="caution">
    <text evidence="1">The sequence shown here is derived from an EMBL/GenBank/DDBJ whole genome shotgun (WGS) entry which is preliminary data.</text>
</comment>
<reference evidence="1 2" key="1">
    <citation type="journal article" date="2021" name="Plant Biotechnol. J.">
        <title>Multi-omics assisted identification of the key and species-specific regulatory components of drought-tolerant mechanisms in Gossypium stocksii.</title>
        <authorList>
            <person name="Yu D."/>
            <person name="Ke L."/>
            <person name="Zhang D."/>
            <person name="Wu Y."/>
            <person name="Sun Y."/>
            <person name="Mei J."/>
            <person name="Sun J."/>
            <person name="Sun Y."/>
        </authorList>
    </citation>
    <scope>NUCLEOTIDE SEQUENCE [LARGE SCALE GENOMIC DNA]</scope>
    <source>
        <strain evidence="2">cv. E1</strain>
        <tissue evidence="1">Leaf</tissue>
    </source>
</reference>
<dbReference type="AlphaFoldDB" id="A0A9D3U8C7"/>
<dbReference type="EMBL" id="JAIQCV010000013">
    <property type="protein sequence ID" value="KAH1031782.1"/>
    <property type="molecule type" value="Genomic_DNA"/>
</dbReference>
<accession>A0A9D3U8C7</accession>